<name>A0A2P1ELJ9_9VIRU</name>
<feature type="domain" description="J" evidence="2">
    <location>
        <begin position="13"/>
        <end position="83"/>
    </location>
</feature>
<accession>A0A2P1ELJ9</accession>
<dbReference type="InterPro" id="IPR001623">
    <property type="entry name" value="DnaJ_domain"/>
</dbReference>
<dbReference type="Proteomes" id="UP000289600">
    <property type="component" value="Segment"/>
</dbReference>
<keyword evidence="4" id="KW-1185">Reference proteome</keyword>
<gene>
    <name evidence="3" type="ORF">mc_371</name>
</gene>
<proteinExistence type="predicted"/>
<dbReference type="EMBL" id="MG807320">
    <property type="protein sequence ID" value="AVL94757.1"/>
    <property type="molecule type" value="Genomic_DNA"/>
</dbReference>
<dbReference type="SUPFAM" id="SSF46565">
    <property type="entry name" value="Chaperone J-domain"/>
    <property type="match status" value="1"/>
</dbReference>
<dbReference type="CDD" id="cd06257">
    <property type="entry name" value="DnaJ"/>
    <property type="match status" value="1"/>
</dbReference>
<dbReference type="InterPro" id="IPR036869">
    <property type="entry name" value="J_dom_sf"/>
</dbReference>
<dbReference type="PANTHER" id="PTHR24074">
    <property type="entry name" value="CO-CHAPERONE PROTEIN DJLA"/>
    <property type="match status" value="1"/>
</dbReference>
<protein>
    <submittedName>
        <fullName evidence="3">Putative J domain-containing protein</fullName>
    </submittedName>
</protein>
<dbReference type="SMART" id="SM00271">
    <property type="entry name" value="DnaJ"/>
    <property type="match status" value="1"/>
</dbReference>
<sequence>MSTQYKKKNDIPDLYNILGLTIEICKDPKCDDIIRKAHRERIMKWHPDKHTDKKNAEEIFQLLNMAYDILKNEKQRNEYNNRLAINKQSSSDFFKLKKGTTEYMESLGEYKEPTSQQKLAFADQMKSLDNKHGYDDKETTAIPQEKAKEKLQNLSKMRAEQDVNYKPEKLFDDGKFDLKKFNAAFDKMHQKTNNNSIMSYNGVPSAWNDIGGNTHFSNFDDLDNIYVDDDNRYDTSRQTFGGVDFGNPLGKITKEDLSDIGDADYVDGHKVLGEDYYRDLKTKLNERKMDADNFDKMKFKDYKTDDTAGYGIFDQLGFDFSDRLCLDVDEELLSSKFEKLMAERQKDIDMFPQKSQSNKKSQTNKKSFKGR</sequence>
<dbReference type="InterPro" id="IPR018253">
    <property type="entry name" value="DnaJ_domain_CS"/>
</dbReference>
<feature type="compositionally biased region" description="Basic residues" evidence="1">
    <location>
        <begin position="362"/>
        <end position="371"/>
    </location>
</feature>
<organism evidence="3 4">
    <name type="scientific">Moumouvirus australiensis</name>
    <dbReference type="NCBI Taxonomy" id="2109587"/>
    <lineage>
        <taxon>Viruses</taxon>
        <taxon>Varidnaviria</taxon>
        <taxon>Bamfordvirae</taxon>
        <taxon>Nucleocytoviricota</taxon>
        <taxon>Megaviricetes</taxon>
        <taxon>Imitervirales</taxon>
        <taxon>Mimiviridae</taxon>
        <taxon>Megamimivirinae</taxon>
        <taxon>Moumouvirus</taxon>
        <taxon>Moumouvirus australiense</taxon>
    </lineage>
</organism>
<evidence type="ECO:0000313" key="4">
    <source>
        <dbReference type="Proteomes" id="UP000289600"/>
    </source>
</evidence>
<reference evidence="4" key="1">
    <citation type="submission" date="2018-01" db="EMBL/GenBank/DDBJ databases">
        <title>Testimony of 'menage a trois' revealed by the proteome of Megavirus virophage.</title>
        <authorList>
            <person name="Jeudy S."/>
            <person name="Bertaux L."/>
            <person name="Alempic J.-M."/>
            <person name="Lartigue A."/>
            <person name="Legendre M."/>
            <person name="Philippe N."/>
            <person name="Beucher L."/>
            <person name="Biondi E."/>
            <person name="Juul S."/>
            <person name="Turner D."/>
            <person name="Coute Y."/>
            <person name="Claverie J.-M."/>
            <person name="Abergel C."/>
        </authorList>
    </citation>
    <scope>NUCLEOTIDE SEQUENCE [LARGE SCALE GENOMIC DNA]</scope>
</reference>
<dbReference type="InterPro" id="IPR050817">
    <property type="entry name" value="DjlA_DnaK_co-chaperone"/>
</dbReference>
<evidence type="ECO:0000259" key="2">
    <source>
        <dbReference type="PROSITE" id="PS50076"/>
    </source>
</evidence>
<evidence type="ECO:0000313" key="3">
    <source>
        <dbReference type="EMBL" id="AVL94757.1"/>
    </source>
</evidence>
<feature type="region of interest" description="Disordered" evidence="1">
    <location>
        <begin position="348"/>
        <end position="371"/>
    </location>
</feature>
<dbReference type="Gene3D" id="1.10.287.110">
    <property type="entry name" value="DnaJ domain"/>
    <property type="match status" value="1"/>
</dbReference>
<dbReference type="PROSITE" id="PS50076">
    <property type="entry name" value="DNAJ_2"/>
    <property type="match status" value="1"/>
</dbReference>
<dbReference type="PROSITE" id="PS00636">
    <property type="entry name" value="DNAJ_1"/>
    <property type="match status" value="1"/>
</dbReference>
<evidence type="ECO:0000256" key="1">
    <source>
        <dbReference type="SAM" id="MobiDB-lite"/>
    </source>
</evidence>
<dbReference type="Pfam" id="PF00226">
    <property type="entry name" value="DnaJ"/>
    <property type="match status" value="1"/>
</dbReference>